<keyword evidence="4" id="KW-1185">Reference proteome</keyword>
<name>A0ABS9M741_9FIRM</name>
<reference evidence="3 4" key="1">
    <citation type="submission" date="2022-01" db="EMBL/GenBank/DDBJ databases">
        <title>Collection of gut derived symbiotic bacterial strains cultured from healthy donors.</title>
        <authorList>
            <person name="Lin H."/>
            <person name="Kohout C."/>
            <person name="Waligurski E."/>
            <person name="Pamer E.G."/>
        </authorList>
    </citation>
    <scope>NUCLEOTIDE SEQUENCE [LARGE SCALE GENOMIC DNA]</scope>
    <source>
        <strain evidence="3 4">DFI.3.7</strain>
    </source>
</reference>
<dbReference type="PROSITE" id="PS50943">
    <property type="entry name" value="HTH_CROC1"/>
    <property type="match status" value="1"/>
</dbReference>
<dbReference type="PANTHER" id="PTHR46797">
    <property type="entry name" value="HTH-TYPE TRANSCRIPTIONAL REGULATOR"/>
    <property type="match status" value="1"/>
</dbReference>
<evidence type="ECO:0000313" key="4">
    <source>
        <dbReference type="Proteomes" id="UP001200313"/>
    </source>
</evidence>
<dbReference type="InterPro" id="IPR001387">
    <property type="entry name" value="Cro/C1-type_HTH"/>
</dbReference>
<evidence type="ECO:0000256" key="1">
    <source>
        <dbReference type="ARBA" id="ARBA00023125"/>
    </source>
</evidence>
<dbReference type="EMBL" id="JAKNJB010000007">
    <property type="protein sequence ID" value="MCG4526468.1"/>
    <property type="molecule type" value="Genomic_DNA"/>
</dbReference>
<feature type="domain" description="HTH cro/C1-type" evidence="2">
    <location>
        <begin position="16"/>
        <end position="70"/>
    </location>
</feature>
<proteinExistence type="predicted"/>
<dbReference type="SMART" id="SM00530">
    <property type="entry name" value="HTH_XRE"/>
    <property type="match status" value="1"/>
</dbReference>
<dbReference type="Gene3D" id="1.10.260.40">
    <property type="entry name" value="lambda repressor-like DNA-binding domains"/>
    <property type="match status" value="1"/>
</dbReference>
<dbReference type="InterPro" id="IPR010982">
    <property type="entry name" value="Lambda_DNA-bd_dom_sf"/>
</dbReference>
<gene>
    <name evidence="3" type="ORF">L0P79_05170</name>
</gene>
<evidence type="ECO:0000313" key="3">
    <source>
        <dbReference type="EMBL" id="MCG4526468.1"/>
    </source>
</evidence>
<dbReference type="SUPFAM" id="SSF47413">
    <property type="entry name" value="lambda repressor-like DNA-binding domains"/>
    <property type="match status" value="1"/>
</dbReference>
<dbReference type="CDD" id="cd00093">
    <property type="entry name" value="HTH_XRE"/>
    <property type="match status" value="1"/>
</dbReference>
<dbReference type="Pfam" id="PF01381">
    <property type="entry name" value="HTH_3"/>
    <property type="match status" value="1"/>
</dbReference>
<organism evidence="3 4">
    <name type="scientific">Intestinimonas massiliensis</name>
    <name type="common">ex Afouda et al. 2020</name>
    <dbReference type="NCBI Taxonomy" id="1673721"/>
    <lineage>
        <taxon>Bacteria</taxon>
        <taxon>Bacillati</taxon>
        <taxon>Bacillota</taxon>
        <taxon>Clostridia</taxon>
        <taxon>Eubacteriales</taxon>
        <taxon>Intestinimonas</taxon>
    </lineage>
</organism>
<dbReference type="Proteomes" id="UP001200313">
    <property type="component" value="Unassembled WGS sequence"/>
</dbReference>
<evidence type="ECO:0000259" key="2">
    <source>
        <dbReference type="PROSITE" id="PS50943"/>
    </source>
</evidence>
<keyword evidence="1" id="KW-0238">DNA-binding</keyword>
<sequence length="77" mass="8699">MNIHQKLKYQMLGLNIAFYRKRRGLTQEQLAEKAGLDTTTIGKLETAGVGATLDTIFEICDALDIPPIKLFDFRDEV</sequence>
<dbReference type="InterPro" id="IPR050807">
    <property type="entry name" value="TransReg_Diox_bact_type"/>
</dbReference>
<protein>
    <submittedName>
        <fullName evidence="3">Helix-turn-helix domain-containing protein</fullName>
    </submittedName>
</protein>
<dbReference type="PANTHER" id="PTHR46797:SF1">
    <property type="entry name" value="METHYLPHOSPHONATE SYNTHASE"/>
    <property type="match status" value="1"/>
</dbReference>
<comment type="caution">
    <text evidence="3">The sequence shown here is derived from an EMBL/GenBank/DDBJ whole genome shotgun (WGS) entry which is preliminary data.</text>
</comment>
<accession>A0ABS9M741</accession>
<dbReference type="RefSeq" id="WP_238073471.1">
    <property type="nucleotide sequence ID" value="NZ_JAKNJB010000007.1"/>
</dbReference>